<dbReference type="Proteomes" id="UP000092967">
    <property type="component" value="Chromosome"/>
</dbReference>
<evidence type="ECO:0000256" key="1">
    <source>
        <dbReference type="ARBA" id="ARBA00022801"/>
    </source>
</evidence>
<sequence length="283" mass="31797">MLDCRAQSKVDLKKDVYVVLLGGQSNMVGFGNYDQLDDRTKARIEAISNRVALSHYKGDKASPLSYTKIKLHEKYNLTKRFGPELFLGLTLAENNPNQEFLLIKTAQGGTALYGAWNPNWSAKQAKEIERGEQKQNMKLYENHINQIKAQLARLKAEGKSYKIIGMAWMQGENDAKFEASASNYGKNLGVLLSSYRKEFNIPNMPFVAGQTNSHYGMKGGSDMVRQGFLDFEKSEDNVVVIKTVRDSPYTDFPKHPDNVHYNTEGQKNLGTAFGNALIQLNSK</sequence>
<dbReference type="Pfam" id="PF03629">
    <property type="entry name" value="SASA"/>
    <property type="match status" value="1"/>
</dbReference>
<dbReference type="KEGG" id="wfu:AXE80_02875"/>
<keyword evidence="5" id="KW-1185">Reference proteome</keyword>
<dbReference type="STRING" id="1790137.AXE80_02875"/>
<dbReference type="Gene3D" id="3.40.50.1110">
    <property type="entry name" value="SGNH hydrolase"/>
    <property type="match status" value="1"/>
</dbReference>
<feature type="domain" description="Sialate O-acetylesterase" evidence="3">
    <location>
        <begin position="18"/>
        <end position="279"/>
    </location>
</feature>
<name>A0A1B1Y3F5_9FLAO</name>
<evidence type="ECO:0000259" key="3">
    <source>
        <dbReference type="Pfam" id="PF03629"/>
    </source>
</evidence>
<evidence type="ECO:0000313" key="4">
    <source>
        <dbReference type="EMBL" id="ANW95293.1"/>
    </source>
</evidence>
<dbReference type="InterPro" id="IPR036514">
    <property type="entry name" value="SGNH_hydro_sf"/>
</dbReference>
<organism evidence="4 5">
    <name type="scientific">Wenyingzhuangia fucanilytica</name>
    <dbReference type="NCBI Taxonomy" id="1790137"/>
    <lineage>
        <taxon>Bacteria</taxon>
        <taxon>Pseudomonadati</taxon>
        <taxon>Bacteroidota</taxon>
        <taxon>Flavobacteriia</taxon>
        <taxon>Flavobacteriales</taxon>
        <taxon>Flavobacteriaceae</taxon>
        <taxon>Wenyingzhuangia</taxon>
    </lineage>
</organism>
<dbReference type="EMBL" id="CP014224">
    <property type="protein sequence ID" value="ANW95293.1"/>
    <property type="molecule type" value="Genomic_DNA"/>
</dbReference>
<dbReference type="PANTHER" id="PTHR31988">
    <property type="entry name" value="ESTERASE, PUTATIVE (DUF303)-RELATED"/>
    <property type="match status" value="1"/>
</dbReference>
<protein>
    <recommendedName>
        <fullName evidence="3">Sialate O-acetylesterase domain-containing protein</fullName>
    </recommendedName>
</protein>
<dbReference type="InterPro" id="IPR052940">
    <property type="entry name" value="Carb_Esterase_6"/>
</dbReference>
<keyword evidence="1" id="KW-0378">Hydrolase</keyword>
<dbReference type="PANTHER" id="PTHR31988:SF19">
    <property type="entry name" value="9-O-ACETYL-N-ACETYLNEURAMINIC ACID DEACETYLASE-RELATED"/>
    <property type="match status" value="1"/>
</dbReference>
<dbReference type="SUPFAM" id="SSF52266">
    <property type="entry name" value="SGNH hydrolase"/>
    <property type="match status" value="1"/>
</dbReference>
<evidence type="ECO:0000313" key="5">
    <source>
        <dbReference type="Proteomes" id="UP000092967"/>
    </source>
</evidence>
<proteinExistence type="predicted"/>
<accession>A0A1B1Y3F5</accession>
<reference evidence="4 5" key="1">
    <citation type="submission" date="2016-02" db="EMBL/GenBank/DDBJ databases">
        <authorList>
            <person name="Wen L."/>
            <person name="He K."/>
            <person name="Yang H."/>
        </authorList>
    </citation>
    <scope>NUCLEOTIDE SEQUENCE [LARGE SCALE GENOMIC DNA]</scope>
    <source>
        <strain evidence="4 5">CZ1127</strain>
    </source>
</reference>
<keyword evidence="2" id="KW-0175">Coiled coil</keyword>
<feature type="coiled-coil region" evidence="2">
    <location>
        <begin position="130"/>
        <end position="157"/>
    </location>
</feature>
<dbReference type="InterPro" id="IPR005181">
    <property type="entry name" value="SASA"/>
</dbReference>
<evidence type="ECO:0000256" key="2">
    <source>
        <dbReference type="SAM" id="Coils"/>
    </source>
</evidence>
<dbReference type="GO" id="GO:0016788">
    <property type="term" value="F:hydrolase activity, acting on ester bonds"/>
    <property type="evidence" value="ECO:0007669"/>
    <property type="project" value="UniProtKB-ARBA"/>
</dbReference>
<dbReference type="AlphaFoldDB" id="A0A1B1Y3F5"/>
<gene>
    <name evidence="4" type="ORF">AXE80_02875</name>
</gene>